<organism evidence="14">
    <name type="scientific">Megophrys omeimontis</name>
    <name type="common">Mount Omei spadefoot toad</name>
    <dbReference type="NCBI Taxonomy" id="283215"/>
    <lineage>
        <taxon>Eukaryota</taxon>
        <taxon>Metazoa</taxon>
        <taxon>Chordata</taxon>
        <taxon>Craniata</taxon>
        <taxon>Vertebrata</taxon>
        <taxon>Euteleostomi</taxon>
        <taxon>Amphibia</taxon>
        <taxon>Batrachia</taxon>
        <taxon>Anura</taxon>
        <taxon>Pelobatoidea</taxon>
        <taxon>Megophryidae</taxon>
        <taxon>Megophrys</taxon>
    </lineage>
</organism>
<dbReference type="GO" id="GO:0045259">
    <property type="term" value="C:proton-transporting ATP synthase complex"/>
    <property type="evidence" value="ECO:0007669"/>
    <property type="project" value="UniProtKB-KW"/>
</dbReference>
<evidence type="ECO:0000256" key="3">
    <source>
        <dbReference type="ARBA" id="ARBA00022448"/>
    </source>
</evidence>
<reference evidence="14" key="1">
    <citation type="journal article" date="2015" name="Mitochondrial DNA">
        <title>The near-complete mitogenome sequence of the Omei Horned Toad Megophrys omeimontis Liu, 1950 (Anura, Megophryidae).</title>
        <authorList>
            <person name="Liu J."/>
            <person name="Xue R."/>
            <person name="Wang Y."/>
            <person name="Li D."/>
            <person name="Yan Q."/>
            <person name="Yang J."/>
        </authorList>
    </citation>
    <scope>NUCLEOTIDE SEQUENCE</scope>
    <source>
        <tissue evidence="14">Muscle</tissue>
    </source>
</reference>
<keyword evidence="9 12" id="KW-0496">Mitochondrion</keyword>
<keyword evidence="11" id="KW-0066">ATP synthesis</keyword>
<evidence type="ECO:0000256" key="10">
    <source>
        <dbReference type="ARBA" id="ARBA00023136"/>
    </source>
</evidence>
<evidence type="ECO:0000256" key="4">
    <source>
        <dbReference type="ARBA" id="ARBA00022547"/>
    </source>
</evidence>
<dbReference type="AlphaFoldDB" id="A0A0U2D650"/>
<name>A0A0U2D650_9ANUR</name>
<gene>
    <name evidence="14" type="primary">ATP8</name>
</gene>
<keyword evidence="10 13" id="KW-0472">Membrane</keyword>
<evidence type="ECO:0000256" key="9">
    <source>
        <dbReference type="ARBA" id="ARBA00023128"/>
    </source>
</evidence>
<evidence type="ECO:0000256" key="11">
    <source>
        <dbReference type="ARBA" id="ARBA00023310"/>
    </source>
</evidence>
<keyword evidence="7 13" id="KW-1133">Transmembrane helix</keyword>
<accession>A0A0U2D650</accession>
<keyword evidence="5 12" id="KW-0812">Transmembrane</keyword>
<keyword evidence="8 12" id="KW-0406">Ion transport</keyword>
<evidence type="ECO:0000256" key="13">
    <source>
        <dbReference type="SAM" id="Phobius"/>
    </source>
</evidence>
<keyword evidence="3 12" id="KW-0813">Transport</keyword>
<feature type="transmembrane region" description="Helical" evidence="13">
    <location>
        <begin position="6"/>
        <end position="24"/>
    </location>
</feature>
<dbReference type="InterPro" id="IPR001421">
    <property type="entry name" value="ATP8_metazoa"/>
</dbReference>
<dbReference type="PANTHER" id="PTHR39937:SF1">
    <property type="entry name" value="ATP SYNTHASE PROTEIN 8"/>
    <property type="match status" value="1"/>
</dbReference>
<dbReference type="InterPro" id="IPR050635">
    <property type="entry name" value="ATPase_protein_8"/>
</dbReference>
<dbReference type="PANTHER" id="PTHR39937">
    <property type="entry name" value="ATP SYNTHASE PROTEIN 8"/>
    <property type="match status" value="1"/>
</dbReference>
<keyword evidence="4 12" id="KW-0138">CF(0)</keyword>
<geneLocation type="mitochondrion" evidence="14"/>
<evidence type="ECO:0000313" key="14">
    <source>
        <dbReference type="EMBL" id="AKM21299.1"/>
    </source>
</evidence>
<evidence type="ECO:0000256" key="8">
    <source>
        <dbReference type="ARBA" id="ARBA00023065"/>
    </source>
</evidence>
<dbReference type="GO" id="GO:0015078">
    <property type="term" value="F:proton transmembrane transporter activity"/>
    <property type="evidence" value="ECO:0007669"/>
    <property type="project" value="InterPro"/>
</dbReference>
<evidence type="ECO:0000256" key="5">
    <source>
        <dbReference type="ARBA" id="ARBA00022692"/>
    </source>
</evidence>
<dbReference type="Pfam" id="PF00895">
    <property type="entry name" value="ATP-synt_8"/>
    <property type="match status" value="1"/>
</dbReference>
<sequence>MPQLNPAPWFMILVTSWLIFLILLTPKMKNFNFLDNPLPLTLRIKGYHWPWLWT</sequence>
<dbReference type="EMBL" id="KP728257">
    <property type="protein sequence ID" value="AKM21299.1"/>
    <property type="molecule type" value="Genomic_DNA"/>
</dbReference>
<dbReference type="GO" id="GO:0015986">
    <property type="term" value="P:proton motive force-driven ATP synthesis"/>
    <property type="evidence" value="ECO:0007669"/>
    <property type="project" value="InterPro"/>
</dbReference>
<comment type="subcellular location">
    <subcellularLocation>
        <location evidence="1 12">Mitochondrion membrane</location>
        <topology evidence="1 12">Single-pass membrane protein</topology>
    </subcellularLocation>
</comment>
<evidence type="ECO:0000256" key="1">
    <source>
        <dbReference type="ARBA" id="ARBA00004304"/>
    </source>
</evidence>
<dbReference type="GO" id="GO:0031966">
    <property type="term" value="C:mitochondrial membrane"/>
    <property type="evidence" value="ECO:0007669"/>
    <property type="project" value="UniProtKB-SubCell"/>
</dbReference>
<protein>
    <recommendedName>
        <fullName evidence="12">ATP synthase complex subunit 8</fullName>
    </recommendedName>
</protein>
<evidence type="ECO:0000256" key="12">
    <source>
        <dbReference type="RuleBase" id="RU003661"/>
    </source>
</evidence>
<keyword evidence="6 12" id="KW-0375">Hydrogen ion transport</keyword>
<proteinExistence type="inferred from homology"/>
<evidence type="ECO:0000256" key="7">
    <source>
        <dbReference type="ARBA" id="ARBA00022989"/>
    </source>
</evidence>
<evidence type="ECO:0000256" key="6">
    <source>
        <dbReference type="ARBA" id="ARBA00022781"/>
    </source>
</evidence>
<comment type="similarity">
    <text evidence="2 12">Belongs to the ATPase protein 8 family.</text>
</comment>
<evidence type="ECO:0000256" key="2">
    <source>
        <dbReference type="ARBA" id="ARBA00008892"/>
    </source>
</evidence>